<dbReference type="PANTHER" id="PTHR30524">
    <property type="entry name" value="MANNITOL-1-PHOSPHATE 5-DEHYDROGENASE"/>
    <property type="match status" value="1"/>
</dbReference>
<comment type="catalytic activity">
    <reaction evidence="3">
        <text>D-mannitol 1-phosphate + NAD(+) = beta-D-fructose 6-phosphate + NADH + H(+)</text>
        <dbReference type="Rhea" id="RHEA:19661"/>
        <dbReference type="ChEBI" id="CHEBI:15378"/>
        <dbReference type="ChEBI" id="CHEBI:57540"/>
        <dbReference type="ChEBI" id="CHEBI:57634"/>
        <dbReference type="ChEBI" id="CHEBI:57945"/>
        <dbReference type="ChEBI" id="CHEBI:61381"/>
        <dbReference type="EC" id="1.1.1.17"/>
    </reaction>
</comment>
<evidence type="ECO:0000313" key="9">
    <source>
        <dbReference type="Proteomes" id="UP001221519"/>
    </source>
</evidence>
<dbReference type="RefSeq" id="WP_047909777.1">
    <property type="nucleotide sequence ID" value="NZ_CP118101.1"/>
</dbReference>
<dbReference type="SUPFAM" id="SSF51735">
    <property type="entry name" value="NAD(P)-binding Rossmann-fold domains"/>
    <property type="match status" value="1"/>
</dbReference>
<keyword evidence="9" id="KW-1185">Reference proteome</keyword>
<dbReference type="EMBL" id="CP118101">
    <property type="protein sequence ID" value="WDH84426.1"/>
    <property type="molecule type" value="Genomic_DNA"/>
</dbReference>
<evidence type="ECO:0000256" key="3">
    <source>
        <dbReference type="ARBA" id="ARBA00048615"/>
    </source>
</evidence>
<evidence type="ECO:0000313" key="6">
    <source>
        <dbReference type="EMBL" id="WDH84426.1"/>
    </source>
</evidence>
<evidence type="ECO:0000256" key="1">
    <source>
        <dbReference type="ARBA" id="ARBA00023002"/>
    </source>
</evidence>
<organism evidence="6 8">
    <name type="scientific">Paenibacillus urinalis</name>
    <dbReference type="NCBI Taxonomy" id="521520"/>
    <lineage>
        <taxon>Bacteria</taxon>
        <taxon>Bacillati</taxon>
        <taxon>Bacillota</taxon>
        <taxon>Bacilli</taxon>
        <taxon>Bacillales</taxon>
        <taxon>Paenibacillaceae</taxon>
        <taxon>Paenibacillus</taxon>
    </lineage>
</organism>
<dbReference type="EMBL" id="CP118108">
    <property type="protein sequence ID" value="WDI04110.1"/>
    <property type="molecule type" value="Genomic_DNA"/>
</dbReference>
<dbReference type="PANTHER" id="PTHR30524:SF0">
    <property type="entry name" value="ALTRONATE OXIDOREDUCTASE-RELATED"/>
    <property type="match status" value="1"/>
</dbReference>
<name>A0AAX3N3J9_9BACL</name>
<evidence type="ECO:0000259" key="4">
    <source>
        <dbReference type="Pfam" id="PF01232"/>
    </source>
</evidence>
<keyword evidence="1 6" id="KW-0560">Oxidoreductase</keyword>
<evidence type="ECO:0000256" key="2">
    <source>
        <dbReference type="ARBA" id="ARBA00023027"/>
    </source>
</evidence>
<gene>
    <name evidence="6" type="ORF">PUW23_09535</name>
    <name evidence="7" type="ORF">PUW25_09230</name>
</gene>
<dbReference type="InterPro" id="IPR008927">
    <property type="entry name" value="6-PGluconate_DH-like_C_sf"/>
</dbReference>
<dbReference type="AlphaFoldDB" id="A0AAX3N3J9"/>
<dbReference type="InterPro" id="IPR013131">
    <property type="entry name" value="Mannitol_DH_N"/>
</dbReference>
<dbReference type="Proteomes" id="UP001221519">
    <property type="component" value="Chromosome"/>
</dbReference>
<dbReference type="Proteomes" id="UP001220962">
    <property type="component" value="Chromosome"/>
</dbReference>
<evidence type="ECO:0000313" key="8">
    <source>
        <dbReference type="Proteomes" id="UP001220962"/>
    </source>
</evidence>
<proteinExistence type="predicted"/>
<feature type="domain" description="Mannitol dehydrogenase C-terminal" evidence="5">
    <location>
        <begin position="290"/>
        <end position="493"/>
    </location>
</feature>
<feature type="domain" description="Mannitol dehydrogenase N-terminal" evidence="4">
    <location>
        <begin position="32"/>
        <end position="278"/>
    </location>
</feature>
<protein>
    <submittedName>
        <fullName evidence="6">Tagaturonate reductase</fullName>
        <ecNumber evidence="6">1.1.1.58</ecNumber>
    </submittedName>
</protein>
<dbReference type="SUPFAM" id="SSF48179">
    <property type="entry name" value="6-phosphogluconate dehydrogenase C-terminal domain-like"/>
    <property type="match status" value="1"/>
</dbReference>
<dbReference type="InterPro" id="IPR013328">
    <property type="entry name" value="6PGD_dom2"/>
</dbReference>
<dbReference type="GO" id="GO:0009026">
    <property type="term" value="F:tagaturonate reductase activity"/>
    <property type="evidence" value="ECO:0007669"/>
    <property type="project" value="UniProtKB-EC"/>
</dbReference>
<dbReference type="Gene3D" id="3.40.50.720">
    <property type="entry name" value="NAD(P)-binding Rossmann-like Domain"/>
    <property type="match status" value="1"/>
</dbReference>
<dbReference type="Gene3D" id="1.10.1040.10">
    <property type="entry name" value="N-(1-d-carboxylethyl)-l-norvaline Dehydrogenase, domain 2"/>
    <property type="match status" value="1"/>
</dbReference>
<dbReference type="GO" id="GO:0019592">
    <property type="term" value="P:mannitol catabolic process"/>
    <property type="evidence" value="ECO:0007669"/>
    <property type="project" value="TreeGrafter"/>
</dbReference>
<sequence>MAVSNDLPRLGRKLEGITDSAKLAKFQEMPVKVLQIGEGNFLRGFFDWMIYESAAQGWFEGSVAVTQPRRSGRHKLLNIREQDGLYTLLTRGIENGAAVEREVIIPVLSHMIDPYEEWNEFLAVAEGPELDIVVSNTTEAGLVYEKSEYYEGTPVNSFPGKLTVFLHHRFQHFQGDPAKGLIHLPCELVEGNGDLLKSYVLMHSEDFGYSEEFRDWVKSSNHFLNNLVDRIVTGAPSKSEIDDIEERLGYKDSLINSAEPYHLWAIQGDRSLADKLPLAQAGLNVHFTDDLKPYQLRKVRILNGAHTLMTPLGILQGKRFVRETMEDTQLGEWVRTAVYEEVTQALDLPLEELHVYAGEVFERFMNPYIDHRLQDIMLGSLSKFKVRLMPTMLDYYRKNGVLPKRIVTGFAALLRLYQTVKTEEGFKTVTYSGESVLLKDNEAHLEVLERHWAELGQGKTLDRVITQILAEETIWGQDLSLLPGLTESICESIREWEGEQV</sequence>
<dbReference type="NCBIfam" id="NF002969">
    <property type="entry name" value="PRK03643.1"/>
    <property type="match status" value="1"/>
</dbReference>
<dbReference type="GO" id="GO:0005829">
    <property type="term" value="C:cytosol"/>
    <property type="evidence" value="ECO:0007669"/>
    <property type="project" value="TreeGrafter"/>
</dbReference>
<accession>A0AAX3N3J9</accession>
<evidence type="ECO:0000259" key="5">
    <source>
        <dbReference type="Pfam" id="PF08125"/>
    </source>
</evidence>
<dbReference type="InterPro" id="IPR013118">
    <property type="entry name" value="Mannitol_DH_C"/>
</dbReference>
<evidence type="ECO:0000313" key="7">
    <source>
        <dbReference type="EMBL" id="WDI04110.1"/>
    </source>
</evidence>
<dbReference type="InterPro" id="IPR036291">
    <property type="entry name" value="NAD(P)-bd_dom_sf"/>
</dbReference>
<dbReference type="Pfam" id="PF08125">
    <property type="entry name" value="Mannitol_dh_C"/>
    <property type="match status" value="1"/>
</dbReference>
<reference evidence="6 9" key="1">
    <citation type="submission" date="2023-02" db="EMBL/GenBank/DDBJ databases">
        <title>Pathogen: clinical or host-associated sample.</title>
        <authorList>
            <person name="Hergert J."/>
            <person name="Casey R."/>
            <person name="Wagner J."/>
            <person name="Young E.L."/>
            <person name="Oakeson K.F."/>
        </authorList>
    </citation>
    <scope>NUCLEOTIDE SEQUENCE</scope>
    <source>
        <strain evidence="7 9">2022CK-00829</strain>
        <strain evidence="6">2022CK-00830</strain>
    </source>
</reference>
<dbReference type="GO" id="GO:0008926">
    <property type="term" value="F:mannitol-1-phosphate 5-dehydrogenase activity"/>
    <property type="evidence" value="ECO:0007669"/>
    <property type="project" value="UniProtKB-EC"/>
</dbReference>
<dbReference type="Pfam" id="PF01232">
    <property type="entry name" value="Mannitol_dh"/>
    <property type="match status" value="1"/>
</dbReference>
<keyword evidence="2" id="KW-0520">NAD</keyword>
<dbReference type="EC" id="1.1.1.58" evidence="6"/>